<dbReference type="AlphaFoldDB" id="A0A175RDM1"/>
<evidence type="ECO:0000256" key="3">
    <source>
        <dbReference type="RuleBase" id="RU000363"/>
    </source>
</evidence>
<dbReference type="InterPro" id="IPR002347">
    <property type="entry name" value="SDR_fam"/>
</dbReference>
<dbReference type="Gene3D" id="3.40.50.720">
    <property type="entry name" value="NAD(P)-binding Rossmann-like Domain"/>
    <property type="match status" value="1"/>
</dbReference>
<evidence type="ECO:0000313" key="5">
    <source>
        <dbReference type="Proteomes" id="UP000078272"/>
    </source>
</evidence>
<dbReference type="PRINTS" id="PR00081">
    <property type="entry name" value="GDHRDH"/>
</dbReference>
<keyword evidence="2" id="KW-0560">Oxidoreductase</keyword>
<proteinExistence type="inferred from homology"/>
<name>A0A175RDM1_9HYPH</name>
<dbReference type="GO" id="GO:0016491">
    <property type="term" value="F:oxidoreductase activity"/>
    <property type="evidence" value="ECO:0007669"/>
    <property type="project" value="UniProtKB-KW"/>
</dbReference>
<dbReference type="Pfam" id="PF00106">
    <property type="entry name" value="adh_short"/>
    <property type="match status" value="1"/>
</dbReference>
<dbReference type="PANTHER" id="PTHR43669">
    <property type="entry name" value="5-KETO-D-GLUCONATE 5-REDUCTASE"/>
    <property type="match status" value="1"/>
</dbReference>
<dbReference type="FunFam" id="3.40.50.720:FF:000084">
    <property type="entry name" value="Short-chain dehydrogenase reductase"/>
    <property type="match status" value="1"/>
</dbReference>
<dbReference type="RefSeq" id="WP_058633576.1">
    <property type="nucleotide sequence ID" value="NZ_LDPZ01000005.1"/>
</dbReference>
<dbReference type="InterPro" id="IPR020904">
    <property type="entry name" value="Sc_DH/Rdtase_CS"/>
</dbReference>
<dbReference type="PRINTS" id="PR00080">
    <property type="entry name" value="SDRFAMILY"/>
</dbReference>
<comment type="similarity">
    <text evidence="1 3">Belongs to the short-chain dehydrogenases/reductases (SDR) family.</text>
</comment>
<sequence>MSESLNGKIAVITGAASGIGLATTEKLLGAGATVVMVDRNEQALKSLTAKLGEKAVAQVTDLTDPESCAAMVPEILEKVGHIDILYCNAGLYIGGDLTETSPDAIDRMLNLNVNAVIKNVHAVVPHMTGRKTGDIIVTCSIAGHYPTYWEPVYAASKWAVTCFVQTMRRQMIPHGVRVAQVSPGPVVSALLADWPEENLRKAKESGSLMDPSEVADAVEYILTRKRTVTVRDMIVLPTNFDRV</sequence>
<dbReference type="OrthoDB" id="9810734at2"/>
<dbReference type="CDD" id="cd05233">
    <property type="entry name" value="SDR_c"/>
    <property type="match status" value="1"/>
</dbReference>
<dbReference type="PROSITE" id="PS00061">
    <property type="entry name" value="ADH_SHORT"/>
    <property type="match status" value="1"/>
</dbReference>
<dbReference type="EMBL" id="LDPZ01000005">
    <property type="protein sequence ID" value="KTQ97944.1"/>
    <property type="molecule type" value="Genomic_DNA"/>
</dbReference>
<dbReference type="PANTHER" id="PTHR43669:SF3">
    <property type="entry name" value="ALCOHOL DEHYDROGENASE, PUTATIVE (AFU_ORTHOLOGUE AFUA_3G03445)-RELATED"/>
    <property type="match status" value="1"/>
</dbReference>
<accession>A0A175RDM1</accession>
<protein>
    <submittedName>
        <fullName evidence="4">Glucose dehydrogenase</fullName>
    </submittedName>
</protein>
<gene>
    <name evidence="4" type="ORF">NS226_02170</name>
</gene>
<evidence type="ECO:0000313" key="4">
    <source>
        <dbReference type="EMBL" id="KTQ97944.1"/>
    </source>
</evidence>
<dbReference type="PATRIC" id="fig|401562.3.peg.3565"/>
<dbReference type="InterPro" id="IPR036291">
    <property type="entry name" value="NAD(P)-bd_dom_sf"/>
</dbReference>
<dbReference type="STRING" id="401562.NS365_10820"/>
<reference evidence="4 5" key="1">
    <citation type="journal article" date="2016" name="Front. Microbiol.">
        <title>Genomic Resource of Rice Seed Associated Bacteria.</title>
        <authorList>
            <person name="Midha S."/>
            <person name="Bansal K."/>
            <person name="Sharma S."/>
            <person name="Kumar N."/>
            <person name="Patil P.P."/>
            <person name="Chaudhry V."/>
            <person name="Patil P.B."/>
        </authorList>
    </citation>
    <scope>NUCLEOTIDE SEQUENCE [LARGE SCALE GENOMIC DNA]</scope>
    <source>
        <strain evidence="4 5">NS226</strain>
    </source>
</reference>
<evidence type="ECO:0000256" key="2">
    <source>
        <dbReference type="ARBA" id="ARBA00023002"/>
    </source>
</evidence>
<organism evidence="4 5">
    <name type="scientific">Aureimonas ureilytica</name>
    <dbReference type="NCBI Taxonomy" id="401562"/>
    <lineage>
        <taxon>Bacteria</taxon>
        <taxon>Pseudomonadati</taxon>
        <taxon>Pseudomonadota</taxon>
        <taxon>Alphaproteobacteria</taxon>
        <taxon>Hyphomicrobiales</taxon>
        <taxon>Aurantimonadaceae</taxon>
        <taxon>Aureimonas</taxon>
    </lineage>
</organism>
<evidence type="ECO:0000256" key="1">
    <source>
        <dbReference type="ARBA" id="ARBA00006484"/>
    </source>
</evidence>
<dbReference type="SUPFAM" id="SSF51735">
    <property type="entry name" value="NAD(P)-binding Rossmann-fold domains"/>
    <property type="match status" value="1"/>
</dbReference>
<comment type="caution">
    <text evidence="4">The sequence shown here is derived from an EMBL/GenBank/DDBJ whole genome shotgun (WGS) entry which is preliminary data.</text>
</comment>
<dbReference type="Proteomes" id="UP000078272">
    <property type="component" value="Unassembled WGS sequence"/>
</dbReference>